<keyword evidence="3" id="KW-1185">Reference proteome</keyword>
<evidence type="ECO:0000256" key="1">
    <source>
        <dbReference type="SAM" id="SignalP"/>
    </source>
</evidence>
<comment type="caution">
    <text evidence="2">The sequence shown here is derived from an EMBL/GenBank/DDBJ whole genome shotgun (WGS) entry which is preliminary data.</text>
</comment>
<protein>
    <submittedName>
        <fullName evidence="2">Uncharacterized protein</fullName>
    </submittedName>
</protein>
<feature type="signal peptide" evidence="1">
    <location>
        <begin position="1"/>
        <end position="26"/>
    </location>
</feature>
<dbReference type="AlphaFoldDB" id="A0A972FH07"/>
<evidence type="ECO:0000313" key="2">
    <source>
        <dbReference type="EMBL" id="NMG04560.1"/>
    </source>
</evidence>
<accession>A0A972FH07</accession>
<dbReference type="RefSeq" id="WP_168989224.1">
    <property type="nucleotide sequence ID" value="NZ_CAWPHM010000036.1"/>
</dbReference>
<name>A0A972FH07_9RHOO</name>
<dbReference type="EMBL" id="WTVM01000132">
    <property type="protein sequence ID" value="NMG04560.1"/>
    <property type="molecule type" value="Genomic_DNA"/>
</dbReference>
<sequence length="75" mass="7814">MPKIRLLAYAGFVVSASLLAAAFALAQPSPQPQDCVCSPGISIGTDAQPRTIRHCQCGILSCVVVVESGQLQCAR</sequence>
<evidence type="ECO:0000313" key="3">
    <source>
        <dbReference type="Proteomes" id="UP000599523"/>
    </source>
</evidence>
<keyword evidence="1" id="KW-0732">Signal</keyword>
<gene>
    <name evidence="2" type="ORF">GPA21_16520</name>
</gene>
<dbReference type="Proteomes" id="UP000599523">
    <property type="component" value="Unassembled WGS sequence"/>
</dbReference>
<reference evidence="2" key="1">
    <citation type="submission" date="2019-12" db="EMBL/GenBank/DDBJ databases">
        <title>Comparative genomics gives insights into the taxonomy of the Azoarcus-Aromatoleum group and reveals separate origins of nif in the plant-associated Azoarcus and non-plant-associated Aromatoleum sub-groups.</title>
        <authorList>
            <person name="Lafos M."/>
            <person name="Maluk M."/>
            <person name="Batista M."/>
            <person name="Junghare M."/>
            <person name="Carmona M."/>
            <person name="Faoro H."/>
            <person name="Cruz L.M."/>
            <person name="Battistoni F."/>
            <person name="De Souza E."/>
            <person name="Pedrosa F."/>
            <person name="Chen W.-M."/>
            <person name="Poole P.S."/>
            <person name="Dixon R.A."/>
            <person name="James E.K."/>
        </authorList>
    </citation>
    <scope>NUCLEOTIDE SEQUENCE</scope>
    <source>
        <strain evidence="2">NSC3</strain>
    </source>
</reference>
<organism evidence="2 3">
    <name type="scientific">Azoarcus taiwanensis</name>
    <dbReference type="NCBI Taxonomy" id="666964"/>
    <lineage>
        <taxon>Bacteria</taxon>
        <taxon>Pseudomonadati</taxon>
        <taxon>Pseudomonadota</taxon>
        <taxon>Betaproteobacteria</taxon>
        <taxon>Rhodocyclales</taxon>
        <taxon>Zoogloeaceae</taxon>
        <taxon>Azoarcus</taxon>
    </lineage>
</organism>
<feature type="chain" id="PRO_5037952425" evidence="1">
    <location>
        <begin position="27"/>
        <end position="75"/>
    </location>
</feature>
<proteinExistence type="predicted"/>